<organism evidence="1 2">
    <name type="scientific">Propioniciclava coleopterorum</name>
    <dbReference type="NCBI Taxonomy" id="2714937"/>
    <lineage>
        <taxon>Bacteria</taxon>
        <taxon>Bacillati</taxon>
        <taxon>Actinomycetota</taxon>
        <taxon>Actinomycetes</taxon>
        <taxon>Propionibacteriales</taxon>
        <taxon>Propionibacteriaceae</taxon>
        <taxon>Propioniciclava</taxon>
    </lineage>
</organism>
<dbReference type="EMBL" id="CP049865">
    <property type="protein sequence ID" value="QIK73738.1"/>
    <property type="molecule type" value="Genomic_DNA"/>
</dbReference>
<name>A0A6G7YAS4_9ACTN</name>
<evidence type="ECO:0000313" key="1">
    <source>
        <dbReference type="EMBL" id="QIK73738.1"/>
    </source>
</evidence>
<dbReference type="KEGG" id="prv:G7070_00835"/>
<protein>
    <submittedName>
        <fullName evidence="1">Uncharacterized protein</fullName>
    </submittedName>
</protein>
<evidence type="ECO:0000313" key="2">
    <source>
        <dbReference type="Proteomes" id="UP000501058"/>
    </source>
</evidence>
<accession>A0A6G7YAS4</accession>
<proteinExistence type="predicted"/>
<keyword evidence="2" id="KW-1185">Reference proteome</keyword>
<dbReference type="Proteomes" id="UP000501058">
    <property type="component" value="Chromosome"/>
</dbReference>
<reference evidence="1 2" key="1">
    <citation type="submission" date="2020-03" db="EMBL/GenBank/DDBJ databases">
        <title>Propioniciclava sp. nov., isolated from Hydrophilus acuminatus.</title>
        <authorList>
            <person name="Hyun D.-W."/>
            <person name="Bae J.-W."/>
        </authorList>
    </citation>
    <scope>NUCLEOTIDE SEQUENCE [LARGE SCALE GENOMIC DNA]</scope>
    <source>
        <strain evidence="1 2">HDW11</strain>
    </source>
</reference>
<sequence length="134" mass="14585">MARVRPDLSRDSLGVGSAFPGIAPNPLLSGEARRRNEELKAGSLAIGTVVDWREVNREQRMVVMLDVTTPDGDQFRGIADEVLTITQIARLAAGQVLAVRYRPAVQDHFVALARDLDEAAVQALAERITGRPRG</sequence>
<gene>
    <name evidence="1" type="ORF">G7070_00835</name>
</gene>
<dbReference type="AlphaFoldDB" id="A0A6G7YAS4"/>